<evidence type="ECO:0000256" key="8">
    <source>
        <dbReference type="ARBA" id="ARBA00023143"/>
    </source>
</evidence>
<evidence type="ECO:0000256" key="11">
    <source>
        <dbReference type="SAM" id="Phobius"/>
    </source>
</evidence>
<dbReference type="InterPro" id="IPR043427">
    <property type="entry name" value="YscJ/FliF"/>
</dbReference>
<feature type="transmembrane region" description="Helical" evidence="11">
    <location>
        <begin position="453"/>
        <end position="472"/>
    </location>
</feature>
<evidence type="ECO:0000313" key="15">
    <source>
        <dbReference type="Proteomes" id="UP000320593"/>
    </source>
</evidence>
<feature type="transmembrane region" description="Helical" evidence="11">
    <location>
        <begin position="34"/>
        <end position="53"/>
    </location>
</feature>
<feature type="domain" description="Flagellar M-ring C-terminal" evidence="13">
    <location>
        <begin position="263"/>
        <end position="424"/>
    </location>
</feature>
<feature type="domain" description="Flagellar M-ring N-terminal" evidence="12">
    <location>
        <begin position="56"/>
        <end position="229"/>
    </location>
</feature>
<dbReference type="InterPro" id="IPR045851">
    <property type="entry name" value="AMP-bd_C_sf"/>
</dbReference>
<dbReference type="Pfam" id="PF08345">
    <property type="entry name" value="YscJ_FliF_C"/>
    <property type="match status" value="1"/>
</dbReference>
<comment type="similarity">
    <text evidence="3 9">Belongs to the FliF family.</text>
</comment>
<evidence type="ECO:0000256" key="10">
    <source>
        <dbReference type="SAM" id="MobiDB-lite"/>
    </source>
</evidence>
<dbReference type="Proteomes" id="UP000320593">
    <property type="component" value="Unassembled WGS sequence"/>
</dbReference>
<dbReference type="EMBL" id="VLLF01000006">
    <property type="protein sequence ID" value="TWI86087.1"/>
    <property type="molecule type" value="Genomic_DNA"/>
</dbReference>
<evidence type="ECO:0000259" key="12">
    <source>
        <dbReference type="Pfam" id="PF01514"/>
    </source>
</evidence>
<dbReference type="PANTHER" id="PTHR30046:SF0">
    <property type="entry name" value="FLAGELLAR M-RING PROTEIN"/>
    <property type="match status" value="1"/>
</dbReference>
<keyword evidence="14" id="KW-0969">Cilium</keyword>
<dbReference type="PROSITE" id="PS50890">
    <property type="entry name" value="PUA"/>
    <property type="match status" value="1"/>
</dbReference>
<dbReference type="PIRSF" id="PIRSF004862">
    <property type="entry name" value="FliF"/>
    <property type="match status" value="1"/>
</dbReference>
<name>A0A562SXM5_9HYPH</name>
<accession>A0A562SXM5</accession>
<dbReference type="AlphaFoldDB" id="A0A562SXM5"/>
<keyword evidence="14" id="KW-0966">Cell projection</keyword>
<evidence type="ECO:0000259" key="13">
    <source>
        <dbReference type="Pfam" id="PF08345"/>
    </source>
</evidence>
<dbReference type="GO" id="GO:0005886">
    <property type="term" value="C:plasma membrane"/>
    <property type="evidence" value="ECO:0007669"/>
    <property type="project" value="UniProtKB-SubCell"/>
</dbReference>
<dbReference type="GO" id="GO:0071973">
    <property type="term" value="P:bacterial-type flagellum-dependent cell motility"/>
    <property type="evidence" value="ECO:0007669"/>
    <property type="project" value="InterPro"/>
</dbReference>
<keyword evidence="14" id="KW-0282">Flagellum</keyword>
<sequence>MGFSDQVSGNLYQNGRAFVNGLIEFIKTLGPARVAAMGAVAASLVGVFAFIIFRVTAPQMTTLYNDLALEDSSAIVSQLESANVPFELAREGSTILVPKDQVARLRMRLAEEGLPTGGSIGYEIFDRTDTLGATSFVQNINHLRAMEGELARTIGSIDRINAARVHLVIPERQLFQRDRRPPSASIVLNVRGSLGDPEVRAIQHLVATAVEGLDPERVSVVDESGRLLASGAAGDENGIMATGLQDRVVAIESRLRNQIEEILSSVVGPGRARVRVAAEVDFNRTTETIETFDPEGQVVRSTQTKEEASSSIDSPDEVTVGNQLPNAGQNDGEGSDRDQSSLTEEVVNYEISKSVRTEVVEAGQIKRLSVAVLVDGTYVPNADGDVVYAPRSQEALDRIAVLVRSAIGFDPERGDSVEVVNLQFALPPQTDLLADAGGLFDFTRDDILRFAELGVLLLISLLLLLFVVRPLLRRIVTPEEREPQELVIGPDGTLISDSELPKEDKEEEDEFVIEWLEEAKQEGAMQASSIAKVGEMIADHPTEAVTIVRGWLDEAA</sequence>
<proteinExistence type="inferred from homology"/>
<dbReference type="InterPro" id="IPR000067">
    <property type="entry name" value="FlgMring_FliF"/>
</dbReference>
<evidence type="ECO:0000256" key="1">
    <source>
        <dbReference type="ARBA" id="ARBA00004117"/>
    </source>
</evidence>
<dbReference type="NCBIfam" id="TIGR00206">
    <property type="entry name" value="fliF"/>
    <property type="match status" value="1"/>
</dbReference>
<dbReference type="InterPro" id="IPR013556">
    <property type="entry name" value="Flag_M-ring_C"/>
</dbReference>
<dbReference type="PRINTS" id="PR01009">
    <property type="entry name" value="FLGMRINGFLIF"/>
</dbReference>
<dbReference type="Pfam" id="PF01514">
    <property type="entry name" value="YscJ_FliF"/>
    <property type="match status" value="1"/>
</dbReference>
<keyword evidence="7 11" id="KW-0472">Membrane</keyword>
<dbReference type="InterPro" id="IPR006182">
    <property type="entry name" value="FliF_N_dom"/>
</dbReference>
<keyword evidence="6 11" id="KW-1133">Transmembrane helix</keyword>
<comment type="function">
    <text evidence="9">The M ring may be actively involved in energy transduction.</text>
</comment>
<evidence type="ECO:0000256" key="4">
    <source>
        <dbReference type="ARBA" id="ARBA00022475"/>
    </source>
</evidence>
<keyword evidence="5 11" id="KW-0812">Transmembrane</keyword>
<reference evidence="14 15" key="1">
    <citation type="submission" date="2019-07" db="EMBL/GenBank/DDBJ databases">
        <title>Genomic Encyclopedia of Archaeal and Bacterial Type Strains, Phase II (KMG-II): from individual species to whole genera.</title>
        <authorList>
            <person name="Goeker M."/>
        </authorList>
    </citation>
    <scope>NUCLEOTIDE SEQUENCE [LARGE SCALE GENOMIC DNA]</scope>
    <source>
        <strain evidence="14 15">ATCC BAA-252</strain>
    </source>
</reference>
<evidence type="ECO:0000256" key="3">
    <source>
        <dbReference type="ARBA" id="ARBA00007971"/>
    </source>
</evidence>
<organism evidence="14 15">
    <name type="scientific">Roseibium hamelinense</name>
    <dbReference type="NCBI Taxonomy" id="150831"/>
    <lineage>
        <taxon>Bacteria</taxon>
        <taxon>Pseudomonadati</taxon>
        <taxon>Pseudomonadota</taxon>
        <taxon>Alphaproteobacteria</taxon>
        <taxon>Hyphomicrobiales</taxon>
        <taxon>Stappiaceae</taxon>
        <taxon>Roseibium</taxon>
    </lineage>
</organism>
<evidence type="ECO:0000313" key="14">
    <source>
        <dbReference type="EMBL" id="TWI86087.1"/>
    </source>
</evidence>
<dbReference type="PANTHER" id="PTHR30046">
    <property type="entry name" value="FLAGELLAR M-RING PROTEIN"/>
    <property type="match status" value="1"/>
</dbReference>
<dbReference type="GO" id="GO:0003774">
    <property type="term" value="F:cytoskeletal motor activity"/>
    <property type="evidence" value="ECO:0007669"/>
    <property type="project" value="InterPro"/>
</dbReference>
<gene>
    <name evidence="14" type="ORF">JM93_02795</name>
</gene>
<dbReference type="GO" id="GO:0009431">
    <property type="term" value="C:bacterial-type flagellum basal body, MS ring"/>
    <property type="evidence" value="ECO:0007669"/>
    <property type="project" value="InterPro"/>
</dbReference>
<evidence type="ECO:0000256" key="9">
    <source>
        <dbReference type="PIRNR" id="PIRNR004862"/>
    </source>
</evidence>
<evidence type="ECO:0000256" key="5">
    <source>
        <dbReference type="ARBA" id="ARBA00022692"/>
    </source>
</evidence>
<feature type="region of interest" description="Disordered" evidence="10">
    <location>
        <begin position="287"/>
        <end position="341"/>
    </location>
</feature>
<evidence type="ECO:0000256" key="2">
    <source>
        <dbReference type="ARBA" id="ARBA00004651"/>
    </source>
</evidence>
<comment type="caution">
    <text evidence="14">The sequence shown here is derived from an EMBL/GenBank/DDBJ whole genome shotgun (WGS) entry which is preliminary data.</text>
</comment>
<evidence type="ECO:0000256" key="6">
    <source>
        <dbReference type="ARBA" id="ARBA00022989"/>
    </source>
</evidence>
<feature type="compositionally biased region" description="Polar residues" evidence="10">
    <location>
        <begin position="320"/>
        <end position="329"/>
    </location>
</feature>
<comment type="subcellular location">
    <subcellularLocation>
        <location evidence="1 9">Bacterial flagellum basal body</location>
    </subcellularLocation>
    <subcellularLocation>
        <location evidence="2">Cell membrane</location>
        <topology evidence="2">Multi-pass membrane protein</topology>
    </subcellularLocation>
</comment>
<evidence type="ECO:0000256" key="7">
    <source>
        <dbReference type="ARBA" id="ARBA00023136"/>
    </source>
</evidence>
<keyword evidence="15" id="KW-1185">Reference proteome</keyword>
<dbReference type="Gene3D" id="3.30.300.30">
    <property type="match status" value="1"/>
</dbReference>
<keyword evidence="8 9" id="KW-0975">Bacterial flagellum</keyword>
<keyword evidence="4" id="KW-1003">Cell membrane</keyword>
<protein>
    <recommendedName>
        <fullName evidence="9">Flagellar M-ring protein</fullName>
    </recommendedName>
</protein>